<dbReference type="EMBL" id="GGEC01012146">
    <property type="protein sequence ID" value="MBW92629.1"/>
    <property type="molecule type" value="Transcribed_RNA"/>
</dbReference>
<sequence>MQEKSFQGTSSFLVVMFNPHWICYENHCALVKSRLNMPKGCLIITITNARGNQTVFQRHCPIIVVQCLNANFSNPAHTNHEKSRS</sequence>
<accession>A0A2P2JGT6</accession>
<name>A0A2P2JGT6_RHIMU</name>
<evidence type="ECO:0000313" key="1">
    <source>
        <dbReference type="EMBL" id="MBW92629.1"/>
    </source>
</evidence>
<dbReference type="AlphaFoldDB" id="A0A2P2JGT6"/>
<proteinExistence type="predicted"/>
<protein>
    <submittedName>
        <fullName evidence="1">Uncharacterized protein</fullName>
    </submittedName>
</protein>
<organism evidence="1">
    <name type="scientific">Rhizophora mucronata</name>
    <name type="common">Asiatic mangrove</name>
    <dbReference type="NCBI Taxonomy" id="61149"/>
    <lineage>
        <taxon>Eukaryota</taxon>
        <taxon>Viridiplantae</taxon>
        <taxon>Streptophyta</taxon>
        <taxon>Embryophyta</taxon>
        <taxon>Tracheophyta</taxon>
        <taxon>Spermatophyta</taxon>
        <taxon>Magnoliopsida</taxon>
        <taxon>eudicotyledons</taxon>
        <taxon>Gunneridae</taxon>
        <taxon>Pentapetalae</taxon>
        <taxon>rosids</taxon>
        <taxon>fabids</taxon>
        <taxon>Malpighiales</taxon>
        <taxon>Rhizophoraceae</taxon>
        <taxon>Rhizophora</taxon>
    </lineage>
</organism>
<reference evidence="1" key="1">
    <citation type="submission" date="2018-02" db="EMBL/GenBank/DDBJ databases">
        <title>Rhizophora mucronata_Transcriptome.</title>
        <authorList>
            <person name="Meera S.P."/>
            <person name="Sreeshan A."/>
            <person name="Augustine A."/>
        </authorList>
    </citation>
    <scope>NUCLEOTIDE SEQUENCE</scope>
    <source>
        <tissue evidence="1">Leaf</tissue>
    </source>
</reference>